<protein>
    <submittedName>
        <fullName evidence="2">DUF4023 family protein</fullName>
    </submittedName>
</protein>
<gene>
    <name evidence="2" type="ORF">ACFFK0_09235</name>
</gene>
<dbReference type="EMBL" id="JBHLWN010000031">
    <property type="protein sequence ID" value="MFC0212645.1"/>
    <property type="molecule type" value="Genomic_DNA"/>
</dbReference>
<evidence type="ECO:0000313" key="3">
    <source>
        <dbReference type="Proteomes" id="UP001589776"/>
    </source>
</evidence>
<accession>A0ABV6DJ15</accession>
<proteinExistence type="predicted"/>
<evidence type="ECO:0000256" key="1">
    <source>
        <dbReference type="SAM" id="MobiDB-lite"/>
    </source>
</evidence>
<feature type="compositionally biased region" description="Basic and acidic residues" evidence="1">
    <location>
        <begin position="26"/>
        <end position="36"/>
    </location>
</feature>
<dbReference type="Pfam" id="PF13215">
    <property type="entry name" value="DUF4023"/>
    <property type="match status" value="1"/>
</dbReference>
<dbReference type="Proteomes" id="UP001589776">
    <property type="component" value="Unassembled WGS sequence"/>
</dbReference>
<name>A0ABV6DJ15_9BACL</name>
<reference evidence="2 3" key="1">
    <citation type="submission" date="2024-09" db="EMBL/GenBank/DDBJ databases">
        <authorList>
            <person name="Sun Q."/>
            <person name="Mori K."/>
        </authorList>
    </citation>
    <scope>NUCLEOTIDE SEQUENCE [LARGE SCALE GENOMIC DNA]</scope>
    <source>
        <strain evidence="2 3">CCM 7759</strain>
    </source>
</reference>
<organism evidence="2 3">
    <name type="scientific">Paenibacillus chartarius</name>
    <dbReference type="NCBI Taxonomy" id="747481"/>
    <lineage>
        <taxon>Bacteria</taxon>
        <taxon>Bacillati</taxon>
        <taxon>Bacillota</taxon>
        <taxon>Bacilli</taxon>
        <taxon>Bacillales</taxon>
        <taxon>Paenibacillaceae</taxon>
        <taxon>Paenibacillus</taxon>
    </lineage>
</organism>
<dbReference type="RefSeq" id="WP_377469847.1">
    <property type="nucleotide sequence ID" value="NZ_JBHLWN010000031.1"/>
</dbReference>
<sequence>MDSHFISKLHDKQVKAQRNQAVSGNKHPEKRLPSKH</sequence>
<feature type="compositionally biased region" description="Basic and acidic residues" evidence="1">
    <location>
        <begin position="1"/>
        <end position="14"/>
    </location>
</feature>
<comment type="caution">
    <text evidence="2">The sequence shown here is derived from an EMBL/GenBank/DDBJ whole genome shotgun (WGS) entry which is preliminary data.</text>
</comment>
<evidence type="ECO:0000313" key="2">
    <source>
        <dbReference type="EMBL" id="MFC0212645.1"/>
    </source>
</evidence>
<dbReference type="InterPro" id="IPR025097">
    <property type="entry name" value="DUF4023"/>
</dbReference>
<feature type="region of interest" description="Disordered" evidence="1">
    <location>
        <begin position="1"/>
        <end position="36"/>
    </location>
</feature>
<keyword evidence="3" id="KW-1185">Reference proteome</keyword>